<sequence>MTVLTPALMETTAEAEGLLQQAARLEVDWYTARRMWFGSSGEPVTGPQAAGFLEAALGLLDREGWEPGSFGLWEVLAGPGDLAGVSVSVLELVICARTGAGAAAPRLWDTVPGRTVEQVRTLLLAGIAYARRHGPTAQHPALTP</sequence>
<protein>
    <submittedName>
        <fullName evidence="1">Uncharacterized protein</fullName>
    </submittedName>
</protein>
<evidence type="ECO:0000313" key="1">
    <source>
        <dbReference type="EMBL" id="MQT02823.1"/>
    </source>
</evidence>
<dbReference type="OrthoDB" id="4251867at2"/>
<name>A0A646KKR3_STRJU</name>
<organism evidence="1 2">
    <name type="scientific">Streptomyces jumonjinensis</name>
    <dbReference type="NCBI Taxonomy" id="1945"/>
    <lineage>
        <taxon>Bacteria</taxon>
        <taxon>Bacillati</taxon>
        <taxon>Actinomycetota</taxon>
        <taxon>Actinomycetes</taxon>
        <taxon>Kitasatosporales</taxon>
        <taxon>Streptomycetaceae</taxon>
        <taxon>Streptomyces</taxon>
    </lineage>
</organism>
<comment type="caution">
    <text evidence="1">The sequence shown here is derived from an EMBL/GenBank/DDBJ whole genome shotgun (WGS) entry which is preliminary data.</text>
</comment>
<keyword evidence="2" id="KW-1185">Reference proteome</keyword>
<dbReference type="EMBL" id="VCLA01000157">
    <property type="protein sequence ID" value="MQT02823.1"/>
    <property type="molecule type" value="Genomic_DNA"/>
</dbReference>
<gene>
    <name evidence="1" type="ORF">FF041_22310</name>
</gene>
<dbReference type="AlphaFoldDB" id="A0A646KKR3"/>
<reference evidence="1 2" key="1">
    <citation type="submission" date="2019-05" db="EMBL/GenBank/DDBJ databases">
        <title>Comparative genomics and metabolomics analyses of clavulanic acid producing Streptomyces species provides insight into specialized metabolism and evolution of beta-lactam biosynthetic gene clusters.</title>
        <authorList>
            <person name="Moore M.A."/>
            <person name="Cruz-Morales P."/>
            <person name="Barona Gomez F."/>
            <person name="Kapil T."/>
        </authorList>
    </citation>
    <scope>NUCLEOTIDE SEQUENCE [LARGE SCALE GENOMIC DNA]</scope>
    <source>
        <strain evidence="1 2">NRRL 5741</strain>
    </source>
</reference>
<dbReference type="RefSeq" id="WP_153524397.1">
    <property type="nucleotide sequence ID" value="NZ_JBEPDZ010000038.1"/>
</dbReference>
<dbReference type="Proteomes" id="UP000419138">
    <property type="component" value="Unassembled WGS sequence"/>
</dbReference>
<proteinExistence type="predicted"/>
<accession>A0A646KKR3</accession>
<evidence type="ECO:0000313" key="2">
    <source>
        <dbReference type="Proteomes" id="UP000419138"/>
    </source>
</evidence>